<gene>
    <name evidence="7" type="ORF">DMC30DRAFT_360032</name>
</gene>
<dbReference type="Gene3D" id="1.20.5.710">
    <property type="entry name" value="Single helix bin"/>
    <property type="match status" value="1"/>
</dbReference>
<dbReference type="InterPro" id="IPR036235">
    <property type="entry name" value="Ribosomal_bL12_oligo_N_sf"/>
</dbReference>
<dbReference type="OrthoDB" id="250175at2759"/>
<sequence>MSSRLASASQNLLRAARPSPRMCARRSLASTSILRAEPTPAAASSSPPPPPANLSPKLSAIVDQISQLTLLEAADLVDALKSRLNIVDVALPAASAAPAAAAPAAGAAAEEPAAPKEKTVFNVNLTKIDAAQKAKAIREVKALMPGMNLVEAKKFVESLPKTLKEGATKDEAEKLQALFKGIGAEVALD</sequence>
<dbReference type="GO" id="GO:0003735">
    <property type="term" value="F:structural constituent of ribosome"/>
    <property type="evidence" value="ECO:0007669"/>
    <property type="project" value="InterPro"/>
</dbReference>
<evidence type="ECO:0000313" key="7">
    <source>
        <dbReference type="EMBL" id="TNY23577.1"/>
    </source>
</evidence>
<comment type="similarity">
    <text evidence="1">Belongs to the bacterial ribosomal protein bL12 family.</text>
</comment>
<dbReference type="GO" id="GO:0006412">
    <property type="term" value="P:translation"/>
    <property type="evidence" value="ECO:0007669"/>
    <property type="project" value="InterPro"/>
</dbReference>
<dbReference type="HAMAP" id="MF_00368">
    <property type="entry name" value="Ribosomal_bL12"/>
    <property type="match status" value="1"/>
</dbReference>
<reference evidence="7 8" key="1">
    <citation type="submission" date="2019-03" db="EMBL/GenBank/DDBJ databases">
        <title>Rhodosporidium diobovatum UCD-FST 08-225 genome sequencing, assembly, and annotation.</title>
        <authorList>
            <person name="Fakankun I.U."/>
            <person name="Fristensky B."/>
            <person name="Levin D.B."/>
        </authorList>
    </citation>
    <scope>NUCLEOTIDE SEQUENCE [LARGE SCALE GENOMIC DNA]</scope>
    <source>
        <strain evidence="7 8">UCD-FST 08-225</strain>
    </source>
</reference>
<organism evidence="7 8">
    <name type="scientific">Rhodotorula diobovata</name>
    <dbReference type="NCBI Taxonomy" id="5288"/>
    <lineage>
        <taxon>Eukaryota</taxon>
        <taxon>Fungi</taxon>
        <taxon>Dikarya</taxon>
        <taxon>Basidiomycota</taxon>
        <taxon>Pucciniomycotina</taxon>
        <taxon>Microbotryomycetes</taxon>
        <taxon>Sporidiobolales</taxon>
        <taxon>Sporidiobolaceae</taxon>
        <taxon>Rhodotorula</taxon>
    </lineage>
</organism>
<keyword evidence="3" id="KW-0687">Ribonucleoprotein</keyword>
<dbReference type="GO" id="GO:0003729">
    <property type="term" value="F:mRNA binding"/>
    <property type="evidence" value="ECO:0007669"/>
    <property type="project" value="TreeGrafter"/>
</dbReference>
<keyword evidence="8" id="KW-1185">Reference proteome</keyword>
<proteinExistence type="inferred from homology"/>
<evidence type="ECO:0000259" key="6">
    <source>
        <dbReference type="Pfam" id="PF16320"/>
    </source>
</evidence>
<comment type="caution">
    <text evidence="7">The sequence shown here is derived from an EMBL/GenBank/DDBJ whole genome shotgun (WGS) entry which is preliminary data.</text>
</comment>
<dbReference type="Pfam" id="PF00542">
    <property type="entry name" value="Ribosomal_L12"/>
    <property type="match status" value="1"/>
</dbReference>
<evidence type="ECO:0000256" key="3">
    <source>
        <dbReference type="ARBA" id="ARBA00023274"/>
    </source>
</evidence>
<dbReference type="CDD" id="cd00387">
    <property type="entry name" value="Ribosomal_L7_L12"/>
    <property type="match status" value="1"/>
</dbReference>
<dbReference type="EMBL" id="SOZI01000010">
    <property type="protein sequence ID" value="TNY23577.1"/>
    <property type="molecule type" value="Genomic_DNA"/>
</dbReference>
<dbReference type="AlphaFoldDB" id="A0A5C5G381"/>
<evidence type="ECO:0000256" key="4">
    <source>
        <dbReference type="SAM" id="MobiDB-lite"/>
    </source>
</evidence>
<name>A0A5C5G381_9BASI</name>
<dbReference type="Gene3D" id="3.30.1390.10">
    <property type="match status" value="1"/>
</dbReference>
<dbReference type="SUPFAM" id="SSF48300">
    <property type="entry name" value="Ribosomal protein L7/12, oligomerisation (N-terminal) domain"/>
    <property type="match status" value="1"/>
</dbReference>
<dbReference type="SUPFAM" id="SSF54736">
    <property type="entry name" value="ClpS-like"/>
    <property type="match status" value="1"/>
</dbReference>
<dbReference type="FunFam" id="3.30.1390.10:FF:000001">
    <property type="entry name" value="50S ribosomal protein L7/L12"/>
    <property type="match status" value="1"/>
</dbReference>
<dbReference type="Pfam" id="PF16320">
    <property type="entry name" value="Ribosomal_L12_N"/>
    <property type="match status" value="1"/>
</dbReference>
<feature type="compositionally biased region" description="Polar residues" evidence="4">
    <location>
        <begin position="1"/>
        <end position="12"/>
    </location>
</feature>
<dbReference type="PANTHER" id="PTHR45987:SF4">
    <property type="entry name" value="LARGE RIBOSOMAL SUBUNIT PROTEIN BL12M"/>
    <property type="match status" value="1"/>
</dbReference>
<evidence type="ECO:0000259" key="5">
    <source>
        <dbReference type="Pfam" id="PF00542"/>
    </source>
</evidence>
<protein>
    <submittedName>
        <fullName evidence="7">Ribosomal protein L7/L12 C-terminal domain-containing protein</fullName>
    </submittedName>
</protein>
<feature type="domain" description="Large ribosomal subunit protein bL12 C-terminal" evidence="5">
    <location>
        <begin position="121"/>
        <end position="188"/>
    </location>
</feature>
<keyword evidence="2 7" id="KW-0689">Ribosomal protein</keyword>
<accession>A0A5C5G381</accession>
<dbReference type="InterPro" id="IPR013823">
    <property type="entry name" value="Ribosomal_bL12_C"/>
</dbReference>
<evidence type="ECO:0000313" key="8">
    <source>
        <dbReference type="Proteomes" id="UP000311382"/>
    </source>
</evidence>
<evidence type="ECO:0000256" key="1">
    <source>
        <dbReference type="ARBA" id="ARBA00007197"/>
    </source>
</evidence>
<feature type="domain" description="Large ribosomal subunit protein bL12 oligomerization" evidence="6">
    <location>
        <begin position="58"/>
        <end position="105"/>
    </location>
</feature>
<dbReference type="InterPro" id="IPR008932">
    <property type="entry name" value="Ribosomal_bL12_oligo"/>
</dbReference>
<evidence type="ECO:0000256" key="2">
    <source>
        <dbReference type="ARBA" id="ARBA00022980"/>
    </source>
</evidence>
<feature type="region of interest" description="Disordered" evidence="4">
    <location>
        <begin position="1"/>
        <end position="55"/>
    </location>
</feature>
<dbReference type="Proteomes" id="UP000311382">
    <property type="component" value="Unassembled WGS sequence"/>
</dbReference>
<dbReference type="GO" id="GO:0005762">
    <property type="term" value="C:mitochondrial large ribosomal subunit"/>
    <property type="evidence" value="ECO:0007669"/>
    <property type="project" value="TreeGrafter"/>
</dbReference>
<dbReference type="PANTHER" id="PTHR45987">
    <property type="entry name" value="39S RIBOSOMAL PROTEIN L12"/>
    <property type="match status" value="1"/>
</dbReference>
<dbReference type="STRING" id="5288.A0A5C5G381"/>
<dbReference type="InterPro" id="IPR014719">
    <property type="entry name" value="Ribosomal_bL12_C/ClpS-like"/>
</dbReference>
<dbReference type="InterPro" id="IPR000206">
    <property type="entry name" value="Ribosomal_bL12"/>
</dbReference>